<name>X0XUY7_9ZZZZ</name>
<evidence type="ECO:0008006" key="3">
    <source>
        <dbReference type="Google" id="ProtNLM"/>
    </source>
</evidence>
<proteinExistence type="predicted"/>
<accession>X0XUY7</accession>
<dbReference type="EMBL" id="BARS01054263">
    <property type="protein sequence ID" value="GAG47150.1"/>
    <property type="molecule type" value="Genomic_DNA"/>
</dbReference>
<dbReference type="AlphaFoldDB" id="X0XUY7"/>
<comment type="caution">
    <text evidence="2">The sequence shown here is derived from an EMBL/GenBank/DDBJ whole genome shotgun (WGS) entry which is preliminary data.</text>
</comment>
<dbReference type="Gene3D" id="1.10.443.10">
    <property type="entry name" value="Intergrase catalytic core"/>
    <property type="match status" value="1"/>
</dbReference>
<sequence length="69" mass="7588">MANQSPGYVQKQLGHSSIFITMDIYCHWIPVEGRAGLEDALTGGGKVVPNPGREMHIFAYESKRVPVSD</sequence>
<organism evidence="2">
    <name type="scientific">marine sediment metagenome</name>
    <dbReference type="NCBI Taxonomy" id="412755"/>
    <lineage>
        <taxon>unclassified sequences</taxon>
        <taxon>metagenomes</taxon>
        <taxon>ecological metagenomes</taxon>
    </lineage>
</organism>
<reference evidence="2" key="1">
    <citation type="journal article" date="2014" name="Front. Microbiol.">
        <title>High frequency of phylogenetically diverse reductive dehalogenase-homologous genes in deep subseafloor sedimentary metagenomes.</title>
        <authorList>
            <person name="Kawai M."/>
            <person name="Futagami T."/>
            <person name="Toyoda A."/>
            <person name="Takaki Y."/>
            <person name="Nishi S."/>
            <person name="Hori S."/>
            <person name="Arai W."/>
            <person name="Tsubouchi T."/>
            <person name="Morono Y."/>
            <person name="Uchiyama I."/>
            <person name="Ito T."/>
            <person name="Fujiyama A."/>
            <person name="Inagaki F."/>
            <person name="Takami H."/>
        </authorList>
    </citation>
    <scope>NUCLEOTIDE SEQUENCE</scope>
    <source>
        <strain evidence="2">Expedition CK06-06</strain>
    </source>
</reference>
<gene>
    <name evidence="2" type="ORF">S01H1_80363</name>
</gene>
<evidence type="ECO:0000313" key="2">
    <source>
        <dbReference type="EMBL" id="GAG47150.1"/>
    </source>
</evidence>
<protein>
    <recommendedName>
        <fullName evidence="3">Tyr recombinase domain-containing protein</fullName>
    </recommendedName>
</protein>
<dbReference type="GO" id="GO:0006310">
    <property type="term" value="P:DNA recombination"/>
    <property type="evidence" value="ECO:0007669"/>
    <property type="project" value="UniProtKB-KW"/>
</dbReference>
<dbReference type="SUPFAM" id="SSF56349">
    <property type="entry name" value="DNA breaking-rejoining enzymes"/>
    <property type="match status" value="1"/>
</dbReference>
<dbReference type="GO" id="GO:0015074">
    <property type="term" value="P:DNA integration"/>
    <property type="evidence" value="ECO:0007669"/>
    <property type="project" value="InterPro"/>
</dbReference>
<dbReference type="GO" id="GO:0003677">
    <property type="term" value="F:DNA binding"/>
    <property type="evidence" value="ECO:0007669"/>
    <property type="project" value="InterPro"/>
</dbReference>
<dbReference type="InterPro" id="IPR011010">
    <property type="entry name" value="DNA_brk_join_enz"/>
</dbReference>
<evidence type="ECO:0000256" key="1">
    <source>
        <dbReference type="ARBA" id="ARBA00023172"/>
    </source>
</evidence>
<keyword evidence="1" id="KW-0233">DNA recombination</keyword>
<dbReference type="InterPro" id="IPR013762">
    <property type="entry name" value="Integrase-like_cat_sf"/>
</dbReference>